<protein>
    <submittedName>
        <fullName evidence="1">Uncharacterized protein</fullName>
    </submittedName>
</protein>
<sequence length="66" mass="7456">MVATCGSMVSDYRTSIEEWWQCTVSTVYVERLGTAGVKVFEKGSKHTIMDLHDNVRPHVCHETKGI</sequence>
<dbReference type="EMBL" id="BMAU01021182">
    <property type="protein sequence ID" value="GFX94928.1"/>
    <property type="molecule type" value="Genomic_DNA"/>
</dbReference>
<keyword evidence="2" id="KW-1185">Reference proteome</keyword>
<dbReference type="AlphaFoldDB" id="A0A8X6RH58"/>
<reference evidence="1" key="1">
    <citation type="submission" date="2020-08" db="EMBL/GenBank/DDBJ databases">
        <title>Multicomponent nature underlies the extraordinary mechanical properties of spider dragline silk.</title>
        <authorList>
            <person name="Kono N."/>
            <person name="Nakamura H."/>
            <person name="Mori M."/>
            <person name="Yoshida Y."/>
            <person name="Ohtoshi R."/>
            <person name="Malay A.D."/>
            <person name="Moran D.A.P."/>
            <person name="Tomita M."/>
            <person name="Numata K."/>
            <person name="Arakawa K."/>
        </authorList>
    </citation>
    <scope>NUCLEOTIDE SEQUENCE</scope>
</reference>
<proteinExistence type="predicted"/>
<organism evidence="1 2">
    <name type="scientific">Trichonephila clavipes</name>
    <name type="common">Golden silk orbweaver</name>
    <name type="synonym">Nephila clavipes</name>
    <dbReference type="NCBI Taxonomy" id="2585209"/>
    <lineage>
        <taxon>Eukaryota</taxon>
        <taxon>Metazoa</taxon>
        <taxon>Ecdysozoa</taxon>
        <taxon>Arthropoda</taxon>
        <taxon>Chelicerata</taxon>
        <taxon>Arachnida</taxon>
        <taxon>Araneae</taxon>
        <taxon>Araneomorphae</taxon>
        <taxon>Entelegynae</taxon>
        <taxon>Araneoidea</taxon>
        <taxon>Nephilidae</taxon>
        <taxon>Trichonephila</taxon>
    </lineage>
</organism>
<dbReference type="Proteomes" id="UP000887159">
    <property type="component" value="Unassembled WGS sequence"/>
</dbReference>
<accession>A0A8X6RH58</accession>
<gene>
    <name evidence="1" type="ORF">TNCV_3045601</name>
</gene>
<name>A0A8X6RH58_TRICX</name>
<comment type="caution">
    <text evidence="1">The sequence shown here is derived from an EMBL/GenBank/DDBJ whole genome shotgun (WGS) entry which is preliminary data.</text>
</comment>
<evidence type="ECO:0000313" key="2">
    <source>
        <dbReference type="Proteomes" id="UP000887159"/>
    </source>
</evidence>
<evidence type="ECO:0000313" key="1">
    <source>
        <dbReference type="EMBL" id="GFX94928.1"/>
    </source>
</evidence>